<dbReference type="InterPro" id="IPR039708">
    <property type="entry name" value="MT1774/Rv1733c-like"/>
</dbReference>
<keyword evidence="3" id="KW-1185">Reference proteome</keyword>
<dbReference type="Proteomes" id="UP000479526">
    <property type="component" value="Unassembled WGS sequence"/>
</dbReference>
<protein>
    <submittedName>
        <fullName evidence="2">Uncharacterized protein</fullName>
    </submittedName>
</protein>
<dbReference type="RefSeq" id="WP_161483017.1">
    <property type="nucleotide sequence ID" value="NZ_WXEW01000009.1"/>
</dbReference>
<dbReference type="PANTHER" id="PTHR42305">
    <property type="entry name" value="MEMBRANE PROTEIN RV1733C-RELATED"/>
    <property type="match status" value="1"/>
</dbReference>
<proteinExistence type="predicted"/>
<keyword evidence="1" id="KW-0472">Membrane</keyword>
<feature type="transmembrane region" description="Helical" evidence="1">
    <location>
        <begin position="21"/>
        <end position="44"/>
    </location>
</feature>
<accession>A0A7C9NL49</accession>
<sequence>MRVVRLYRPDRNPLRRSSDRWEAAVVAVLVSLALLSLWPAVWIASAMYESGVRAEAAAPPGRALVVIRYTTGRWRSPDGAVVAGKGLAPPASQADTIRQVWLDGRHQIAPRPRDPQELALAAGITGLGTALTAAGLLAVVYMWVRFFLNRRRLTRWGDDWLVADRRWRRPRQA</sequence>
<organism evidence="2 3">
    <name type="scientific">Herbidospora solisilvae</name>
    <dbReference type="NCBI Taxonomy" id="2696284"/>
    <lineage>
        <taxon>Bacteria</taxon>
        <taxon>Bacillati</taxon>
        <taxon>Actinomycetota</taxon>
        <taxon>Actinomycetes</taxon>
        <taxon>Streptosporangiales</taxon>
        <taxon>Streptosporangiaceae</taxon>
        <taxon>Herbidospora</taxon>
    </lineage>
</organism>
<gene>
    <name evidence="2" type="ORF">GT755_30510</name>
</gene>
<name>A0A7C9NL49_9ACTN</name>
<evidence type="ECO:0000256" key="1">
    <source>
        <dbReference type="SAM" id="Phobius"/>
    </source>
</evidence>
<keyword evidence="1" id="KW-0812">Transmembrane</keyword>
<dbReference type="AlphaFoldDB" id="A0A7C9NL49"/>
<evidence type="ECO:0000313" key="2">
    <source>
        <dbReference type="EMBL" id="NAS25998.1"/>
    </source>
</evidence>
<evidence type="ECO:0000313" key="3">
    <source>
        <dbReference type="Proteomes" id="UP000479526"/>
    </source>
</evidence>
<dbReference type="EMBL" id="WXEW01000009">
    <property type="protein sequence ID" value="NAS25998.1"/>
    <property type="molecule type" value="Genomic_DNA"/>
</dbReference>
<keyword evidence="1" id="KW-1133">Transmembrane helix</keyword>
<dbReference type="PANTHER" id="PTHR42305:SF1">
    <property type="entry name" value="MEMBRANE PROTEIN RV1733C-RELATED"/>
    <property type="match status" value="1"/>
</dbReference>
<reference evidence="2 3" key="1">
    <citation type="submission" date="2020-01" db="EMBL/GenBank/DDBJ databases">
        <title>Herbidospora sp. NEAU-GS84 nov., a novel actinomycete isolated from soil.</title>
        <authorList>
            <person name="Han L."/>
        </authorList>
    </citation>
    <scope>NUCLEOTIDE SEQUENCE [LARGE SCALE GENOMIC DNA]</scope>
    <source>
        <strain evidence="2 3">NEAU-GS84</strain>
    </source>
</reference>
<comment type="caution">
    <text evidence="2">The sequence shown here is derived from an EMBL/GenBank/DDBJ whole genome shotgun (WGS) entry which is preliminary data.</text>
</comment>
<feature type="transmembrane region" description="Helical" evidence="1">
    <location>
        <begin position="118"/>
        <end position="144"/>
    </location>
</feature>